<name>A0A2I0JET1_PUNGR</name>
<evidence type="ECO:0000313" key="2">
    <source>
        <dbReference type="EMBL" id="PKI54752.1"/>
    </source>
</evidence>
<gene>
    <name evidence="2" type="ORF">CRG98_024854</name>
</gene>
<comment type="caution">
    <text evidence="2">The sequence shown here is derived from an EMBL/GenBank/DDBJ whole genome shotgun (WGS) entry which is preliminary data.</text>
</comment>
<organism evidence="2 3">
    <name type="scientific">Punica granatum</name>
    <name type="common">Pomegranate</name>
    <dbReference type="NCBI Taxonomy" id="22663"/>
    <lineage>
        <taxon>Eukaryota</taxon>
        <taxon>Viridiplantae</taxon>
        <taxon>Streptophyta</taxon>
        <taxon>Embryophyta</taxon>
        <taxon>Tracheophyta</taxon>
        <taxon>Spermatophyta</taxon>
        <taxon>Magnoliopsida</taxon>
        <taxon>eudicotyledons</taxon>
        <taxon>Gunneridae</taxon>
        <taxon>Pentapetalae</taxon>
        <taxon>rosids</taxon>
        <taxon>malvids</taxon>
        <taxon>Myrtales</taxon>
        <taxon>Lythraceae</taxon>
        <taxon>Punica</taxon>
    </lineage>
</organism>
<sequence>MDKASSQQSSKERRRGRENLQNVNRSWKAGQRPGTAEPGRGEQGEEKKNDASNKLRNDTRRTVHGSEASQIVRKQGQSQPPAPQPQPQSQPSTCHVHLHLIPRQRLPLRSHSIRKSLLRSHTRHSSLRLARELSRRAPAELLRPNQFAGHWQFDHSERSNSSFEMSREL</sequence>
<evidence type="ECO:0000313" key="3">
    <source>
        <dbReference type="Proteomes" id="UP000233551"/>
    </source>
</evidence>
<proteinExistence type="predicted"/>
<feature type="region of interest" description="Disordered" evidence="1">
    <location>
        <begin position="1"/>
        <end position="94"/>
    </location>
</feature>
<dbReference type="AlphaFoldDB" id="A0A2I0JET1"/>
<keyword evidence="3" id="KW-1185">Reference proteome</keyword>
<dbReference type="Proteomes" id="UP000233551">
    <property type="component" value="Unassembled WGS sequence"/>
</dbReference>
<dbReference type="EMBL" id="PGOL01001771">
    <property type="protein sequence ID" value="PKI54752.1"/>
    <property type="molecule type" value="Genomic_DNA"/>
</dbReference>
<feature type="compositionally biased region" description="Basic and acidic residues" evidence="1">
    <location>
        <begin position="39"/>
        <end position="61"/>
    </location>
</feature>
<protein>
    <submittedName>
        <fullName evidence="2">Uncharacterized protein</fullName>
    </submittedName>
</protein>
<accession>A0A2I0JET1</accession>
<reference evidence="2 3" key="1">
    <citation type="submission" date="2017-11" db="EMBL/GenBank/DDBJ databases">
        <title>De-novo sequencing of pomegranate (Punica granatum L.) genome.</title>
        <authorList>
            <person name="Akparov Z."/>
            <person name="Amiraslanov A."/>
            <person name="Hajiyeva S."/>
            <person name="Abbasov M."/>
            <person name="Kaur K."/>
            <person name="Hamwieh A."/>
            <person name="Solovyev V."/>
            <person name="Salamov A."/>
            <person name="Braich B."/>
            <person name="Kosarev P."/>
            <person name="Mahmoud A."/>
            <person name="Hajiyev E."/>
            <person name="Babayeva S."/>
            <person name="Izzatullayeva V."/>
            <person name="Mammadov A."/>
            <person name="Mammadov A."/>
            <person name="Sharifova S."/>
            <person name="Ojaghi J."/>
            <person name="Eynullazada K."/>
            <person name="Bayramov B."/>
            <person name="Abdulazimova A."/>
            <person name="Shahmuradov I."/>
        </authorList>
    </citation>
    <scope>NUCLEOTIDE SEQUENCE [LARGE SCALE GENOMIC DNA]</scope>
    <source>
        <strain evidence="3">cv. AG2017</strain>
        <tissue evidence="2">Leaf</tissue>
    </source>
</reference>
<evidence type="ECO:0000256" key="1">
    <source>
        <dbReference type="SAM" id="MobiDB-lite"/>
    </source>
</evidence>